<dbReference type="EMBL" id="CAJNDS010002234">
    <property type="protein sequence ID" value="CAE7386088.1"/>
    <property type="molecule type" value="Genomic_DNA"/>
</dbReference>
<dbReference type="Gene3D" id="1.10.287.110">
    <property type="entry name" value="DnaJ domain"/>
    <property type="match status" value="1"/>
</dbReference>
<dbReference type="CDD" id="cd06257">
    <property type="entry name" value="DnaJ"/>
    <property type="match status" value="1"/>
</dbReference>
<comment type="caution">
    <text evidence="3">The sequence shown here is derived from an EMBL/GenBank/DDBJ whole genome shotgun (WGS) entry which is preliminary data.</text>
</comment>
<dbReference type="PROSITE" id="PS50076">
    <property type="entry name" value="DNAJ_2"/>
    <property type="match status" value="1"/>
</dbReference>
<dbReference type="InterPro" id="IPR036869">
    <property type="entry name" value="J_dom_sf"/>
</dbReference>
<protein>
    <submittedName>
        <fullName evidence="3">DJC76 protein</fullName>
    </submittedName>
</protein>
<reference evidence="3" key="1">
    <citation type="submission" date="2021-02" db="EMBL/GenBank/DDBJ databases">
        <authorList>
            <person name="Dougan E. K."/>
            <person name="Rhodes N."/>
            <person name="Thang M."/>
            <person name="Chan C."/>
        </authorList>
    </citation>
    <scope>NUCLEOTIDE SEQUENCE</scope>
</reference>
<dbReference type="OrthoDB" id="566614at2759"/>
<dbReference type="SUPFAM" id="SSF54862">
    <property type="entry name" value="4Fe-4S ferredoxins"/>
    <property type="match status" value="1"/>
</dbReference>
<gene>
    <name evidence="3" type="primary">DJC76</name>
    <name evidence="3" type="ORF">SNAT2548_LOCUS21057</name>
</gene>
<dbReference type="PANTHER" id="PTHR45295:SF1">
    <property type="entry name" value="CHAPERONE PROTEIN DNAJ C76, CHLOROPLASTIC"/>
    <property type="match status" value="1"/>
</dbReference>
<dbReference type="InterPro" id="IPR001623">
    <property type="entry name" value="DnaJ_domain"/>
</dbReference>
<accession>A0A812QBU5</accession>
<dbReference type="InterPro" id="IPR017896">
    <property type="entry name" value="4Fe4S_Fe-S-bd"/>
</dbReference>
<dbReference type="SUPFAM" id="SSF46565">
    <property type="entry name" value="Chaperone J-domain"/>
    <property type="match status" value="1"/>
</dbReference>
<name>A0A812QBU5_9DINO</name>
<dbReference type="Pfam" id="PF13370">
    <property type="entry name" value="Fer4_13"/>
    <property type="match status" value="1"/>
</dbReference>
<evidence type="ECO:0000259" key="2">
    <source>
        <dbReference type="PROSITE" id="PS51379"/>
    </source>
</evidence>
<feature type="domain" description="J" evidence="1">
    <location>
        <begin position="88"/>
        <end position="151"/>
    </location>
</feature>
<organism evidence="3 4">
    <name type="scientific">Symbiodinium natans</name>
    <dbReference type="NCBI Taxonomy" id="878477"/>
    <lineage>
        <taxon>Eukaryota</taxon>
        <taxon>Sar</taxon>
        <taxon>Alveolata</taxon>
        <taxon>Dinophyceae</taxon>
        <taxon>Suessiales</taxon>
        <taxon>Symbiodiniaceae</taxon>
        <taxon>Symbiodinium</taxon>
    </lineage>
</organism>
<evidence type="ECO:0000313" key="4">
    <source>
        <dbReference type="Proteomes" id="UP000604046"/>
    </source>
</evidence>
<dbReference type="Gene3D" id="3.30.70.20">
    <property type="match status" value="1"/>
</dbReference>
<dbReference type="Proteomes" id="UP000604046">
    <property type="component" value="Unassembled WGS sequence"/>
</dbReference>
<evidence type="ECO:0000313" key="3">
    <source>
        <dbReference type="EMBL" id="CAE7386088.1"/>
    </source>
</evidence>
<feature type="domain" description="4Fe-4S ferredoxin-type" evidence="2">
    <location>
        <begin position="210"/>
        <end position="240"/>
    </location>
</feature>
<dbReference type="SMART" id="SM00271">
    <property type="entry name" value="DnaJ"/>
    <property type="match status" value="1"/>
</dbReference>
<dbReference type="PROSITE" id="PS51379">
    <property type="entry name" value="4FE4S_FER_2"/>
    <property type="match status" value="1"/>
</dbReference>
<dbReference type="AlphaFoldDB" id="A0A812QBU5"/>
<dbReference type="Pfam" id="PF00226">
    <property type="entry name" value="DnaJ"/>
    <property type="match status" value="1"/>
</dbReference>
<sequence>MAQVAGLLVTSGKSSLHNSGPAFWYSNLPSFEACKCRAALAAEAAIPLALLSSMVRRGLRKRKVSRNCTAHRMHMHVHASSYGNIPRTLYEFLGVDHRADTTTIRKAYLAKQKVFHPDVAGAEAQEVSVLLNSAFDLLRDREKRSMYDASLQRDMENLENHEEAECNDPVWPWIPKIRQTKPVYCGHPRSRSLWDRVPLEDRGEKWEQQKFLFVDELRCISCCRCIECAPRTFCMDADDDRARVYAQWGESEDDLHWAQASCPVACISWVSRQELQVLEHVTAEHMYETTPCRFAKKNATLMPRLAAKWVAKRRAEVELAKQRRQVAMECMGSSTMEFHKQLAEAIARLSPGLREAGGWC</sequence>
<evidence type="ECO:0000259" key="1">
    <source>
        <dbReference type="PROSITE" id="PS50076"/>
    </source>
</evidence>
<proteinExistence type="predicted"/>
<dbReference type="PANTHER" id="PTHR45295">
    <property type="entry name" value="CHAPERONE PROTEIN DNAJ C76, CHLOROPLASTIC"/>
    <property type="match status" value="1"/>
</dbReference>
<keyword evidence="4" id="KW-1185">Reference proteome</keyword>